<dbReference type="PROSITE" id="PS51421">
    <property type="entry name" value="RAS"/>
    <property type="match status" value="1"/>
</dbReference>
<dbReference type="Pfam" id="PF00071">
    <property type="entry name" value="Ras"/>
    <property type="match status" value="1"/>
</dbReference>
<proteinExistence type="predicted"/>
<evidence type="ECO:0000256" key="1">
    <source>
        <dbReference type="ARBA" id="ARBA00022741"/>
    </source>
</evidence>
<organism evidence="4 5">
    <name type="scientific">Fasciola hepatica</name>
    <name type="common">Liver fluke</name>
    <dbReference type="NCBI Taxonomy" id="6192"/>
    <lineage>
        <taxon>Eukaryota</taxon>
        <taxon>Metazoa</taxon>
        <taxon>Spiralia</taxon>
        <taxon>Lophotrochozoa</taxon>
        <taxon>Platyhelminthes</taxon>
        <taxon>Trematoda</taxon>
        <taxon>Digenea</taxon>
        <taxon>Plagiorchiida</taxon>
        <taxon>Echinostomata</taxon>
        <taxon>Echinostomatoidea</taxon>
        <taxon>Fasciolidae</taxon>
        <taxon>Fasciola</taxon>
    </lineage>
</organism>
<sequence length="207" mass="23499">MDNLSNDVINFKLLIIGDSGVGKSSLLMRYINDSFDNRLSATIGVDFRIKVTTVPDGSTVKLSIWDTAGQERFRTLTPNFYRGAHGALIVYDVSNRESFDRLTNWMDELKTFSNYADMVQMLVGNKIDQRPRQVTREEGIRFGRLYNMSYSEASAKTSEGVNSLFFDLVTRIYAKPSLWDPDNRRYRTTSSSRLQLNQSKPSGSGCC</sequence>
<reference evidence="4" key="1">
    <citation type="submission" date="2019-03" db="EMBL/GenBank/DDBJ databases">
        <title>Improved annotation for the trematode Fasciola hepatica.</title>
        <authorList>
            <person name="Choi Y.-J."/>
            <person name="Martin J."/>
            <person name="Mitreva M."/>
        </authorList>
    </citation>
    <scope>NUCLEOTIDE SEQUENCE [LARGE SCALE GENOMIC DNA]</scope>
</reference>
<dbReference type="NCBIfam" id="TIGR00231">
    <property type="entry name" value="small_GTP"/>
    <property type="match status" value="1"/>
</dbReference>
<dbReference type="PROSITE" id="PS51419">
    <property type="entry name" value="RAB"/>
    <property type="match status" value="1"/>
</dbReference>
<evidence type="ECO:0000256" key="3">
    <source>
        <dbReference type="ARBA" id="ARBA00023288"/>
    </source>
</evidence>
<protein>
    <submittedName>
        <fullName evidence="4">Member Ras oncogene family RAB18A</fullName>
    </submittedName>
</protein>
<dbReference type="PANTHER" id="PTHR47977">
    <property type="entry name" value="RAS-RELATED PROTEIN RAB"/>
    <property type="match status" value="1"/>
</dbReference>
<dbReference type="SMART" id="SM00175">
    <property type="entry name" value="RAB"/>
    <property type="match status" value="1"/>
</dbReference>
<dbReference type="InterPro" id="IPR005225">
    <property type="entry name" value="Small_GTP-bd"/>
</dbReference>
<dbReference type="Gene3D" id="3.40.50.300">
    <property type="entry name" value="P-loop containing nucleotide triphosphate hydrolases"/>
    <property type="match status" value="1"/>
</dbReference>
<dbReference type="InterPro" id="IPR050227">
    <property type="entry name" value="Rab"/>
</dbReference>
<dbReference type="PRINTS" id="PR00449">
    <property type="entry name" value="RASTRNSFRMNG"/>
</dbReference>
<dbReference type="GO" id="GO:0005525">
    <property type="term" value="F:GTP binding"/>
    <property type="evidence" value="ECO:0007669"/>
    <property type="project" value="UniProtKB-KW"/>
</dbReference>
<comment type="caution">
    <text evidence="4">The sequence shown here is derived from an EMBL/GenBank/DDBJ whole genome shotgun (WGS) entry which is preliminary data.</text>
</comment>
<dbReference type="SMART" id="SM00173">
    <property type="entry name" value="RAS"/>
    <property type="match status" value="1"/>
</dbReference>
<dbReference type="SMART" id="SM00174">
    <property type="entry name" value="RHO"/>
    <property type="match status" value="1"/>
</dbReference>
<dbReference type="AlphaFoldDB" id="A0A4E0RC78"/>
<accession>A0A4E0RC78</accession>
<keyword evidence="3" id="KW-0449">Lipoprotein</keyword>
<dbReference type="InterPro" id="IPR027417">
    <property type="entry name" value="P-loop_NTPase"/>
</dbReference>
<evidence type="ECO:0000313" key="4">
    <source>
        <dbReference type="EMBL" id="THD23911.1"/>
    </source>
</evidence>
<dbReference type="PROSITE" id="PS51420">
    <property type="entry name" value="RHO"/>
    <property type="match status" value="1"/>
</dbReference>
<dbReference type="Proteomes" id="UP000230066">
    <property type="component" value="Unassembled WGS sequence"/>
</dbReference>
<gene>
    <name evidence="4" type="ORF">D915_005091</name>
</gene>
<keyword evidence="1" id="KW-0547">Nucleotide-binding</keyword>
<evidence type="ECO:0000313" key="5">
    <source>
        <dbReference type="Proteomes" id="UP000230066"/>
    </source>
</evidence>
<name>A0A4E0RC78_FASHE</name>
<dbReference type="SUPFAM" id="SSF52540">
    <property type="entry name" value="P-loop containing nucleoside triphosphate hydrolases"/>
    <property type="match status" value="1"/>
</dbReference>
<dbReference type="InterPro" id="IPR001806">
    <property type="entry name" value="Small_GTPase"/>
</dbReference>
<dbReference type="CDD" id="cd01863">
    <property type="entry name" value="Rab18"/>
    <property type="match status" value="1"/>
</dbReference>
<evidence type="ECO:0000256" key="2">
    <source>
        <dbReference type="ARBA" id="ARBA00023134"/>
    </source>
</evidence>
<dbReference type="SMART" id="SM00176">
    <property type="entry name" value="RAN"/>
    <property type="match status" value="1"/>
</dbReference>
<keyword evidence="5" id="KW-1185">Reference proteome</keyword>
<dbReference type="EMBL" id="JXXN02001876">
    <property type="protein sequence ID" value="THD23911.1"/>
    <property type="molecule type" value="Genomic_DNA"/>
</dbReference>
<keyword evidence="2" id="KW-0342">GTP-binding</keyword>
<dbReference type="FunFam" id="3.40.50.300:FF:001129">
    <property type="entry name" value="ras-related protein Rab-44 isoform X2"/>
    <property type="match status" value="1"/>
</dbReference>
<dbReference type="GO" id="GO:0003924">
    <property type="term" value="F:GTPase activity"/>
    <property type="evidence" value="ECO:0007669"/>
    <property type="project" value="InterPro"/>
</dbReference>